<dbReference type="AlphaFoldDB" id="A0A437N0N6"/>
<proteinExistence type="predicted"/>
<protein>
    <submittedName>
        <fullName evidence="4">Outer membrane protein assembly factor BamE</fullName>
    </submittedName>
</protein>
<dbReference type="Pfam" id="PF04355">
    <property type="entry name" value="BamE"/>
    <property type="match status" value="1"/>
</dbReference>
<keyword evidence="5" id="KW-1185">Reference proteome</keyword>
<gene>
    <name evidence="4" type="ORF">EOE18_15920</name>
</gene>
<organism evidence="4 5">
    <name type="scientific">Novosphingobium umbonatum</name>
    <dbReference type="NCBI Taxonomy" id="1908524"/>
    <lineage>
        <taxon>Bacteria</taxon>
        <taxon>Pseudomonadati</taxon>
        <taxon>Pseudomonadota</taxon>
        <taxon>Alphaproteobacteria</taxon>
        <taxon>Sphingomonadales</taxon>
        <taxon>Sphingomonadaceae</taxon>
        <taxon>Novosphingobium</taxon>
    </lineage>
</organism>
<evidence type="ECO:0000259" key="3">
    <source>
        <dbReference type="Pfam" id="PF04355"/>
    </source>
</evidence>
<dbReference type="Proteomes" id="UP000282837">
    <property type="component" value="Unassembled WGS sequence"/>
</dbReference>
<accession>A0A437N0N6</accession>
<name>A0A437N0N6_9SPHN</name>
<dbReference type="OrthoDB" id="7160681at2"/>
<evidence type="ECO:0000313" key="4">
    <source>
        <dbReference type="EMBL" id="RVU03474.1"/>
    </source>
</evidence>
<reference evidence="4 5" key="1">
    <citation type="submission" date="2019-01" db="EMBL/GenBank/DDBJ databases">
        <authorList>
            <person name="Chen W.-M."/>
        </authorList>
    </citation>
    <scope>NUCLEOTIDE SEQUENCE [LARGE SCALE GENOMIC DNA]</scope>
    <source>
        <strain evidence="4 5">FSY-9</strain>
    </source>
</reference>
<keyword evidence="1" id="KW-0732">Signal</keyword>
<dbReference type="InterPro" id="IPR037873">
    <property type="entry name" value="BamE-like"/>
</dbReference>
<dbReference type="Gene3D" id="3.30.1450.10">
    <property type="match status" value="1"/>
</dbReference>
<dbReference type="GO" id="GO:0019867">
    <property type="term" value="C:outer membrane"/>
    <property type="evidence" value="ECO:0007669"/>
    <property type="project" value="InterPro"/>
</dbReference>
<evidence type="ECO:0000313" key="5">
    <source>
        <dbReference type="Proteomes" id="UP000282837"/>
    </source>
</evidence>
<evidence type="ECO:0000256" key="1">
    <source>
        <dbReference type="ARBA" id="ARBA00022729"/>
    </source>
</evidence>
<evidence type="ECO:0000256" key="2">
    <source>
        <dbReference type="ARBA" id="ARBA00023136"/>
    </source>
</evidence>
<keyword evidence="2" id="KW-0472">Membrane</keyword>
<feature type="domain" description="Outer membrane protein assembly factor BamE" evidence="3">
    <location>
        <begin position="19"/>
        <end position="93"/>
    </location>
</feature>
<sequence length="154" mass="16173">MLVAAVALSGCSTIRDHRGFLVDQALVDSVLPGVDNKISVERTLGRPTLASQFGDQAWYYISTDTKQVAFRRPQTNQQTILRVRFDAKGNVIAVDKAGMERVARLDPDKDLTPTLGKKRTLLEDLFGNIGTVGAGGMGGSGQGGGGQGGGPNGS</sequence>
<dbReference type="InterPro" id="IPR007450">
    <property type="entry name" value="BamE_dom"/>
</dbReference>
<dbReference type="EMBL" id="SACO01000015">
    <property type="protein sequence ID" value="RVU03474.1"/>
    <property type="molecule type" value="Genomic_DNA"/>
</dbReference>
<comment type="caution">
    <text evidence="4">The sequence shown here is derived from an EMBL/GenBank/DDBJ whole genome shotgun (WGS) entry which is preliminary data.</text>
</comment>